<name>A0AA88R406_9ASTE</name>
<sequence length="136" mass="15308">MESLAPFDEREPYILSDKTVHEARCLFMHVHMVSSMAKYAARLLERFSPAKCGSPSTLNARFSLILSKTIKLPIDLASVHIERIEDTPCRDENDCVVYDDGEPRIHTDGTGYISEDLAVKCPKEFSNAKYIDDGVL</sequence>
<dbReference type="GO" id="GO:0003723">
    <property type="term" value="F:RNA binding"/>
    <property type="evidence" value="ECO:0007669"/>
    <property type="project" value="UniProtKB-KW"/>
</dbReference>
<keyword evidence="1" id="KW-0696">RNA-directed RNA polymerase</keyword>
<comment type="caution">
    <text evidence="3">The sequence shown here is derived from an EMBL/GenBank/DDBJ whole genome shotgun (WGS) entry which is preliminary data.</text>
</comment>
<feature type="domain" description="RDRP core" evidence="2">
    <location>
        <begin position="15"/>
        <end position="126"/>
    </location>
</feature>
<dbReference type="Proteomes" id="UP001187471">
    <property type="component" value="Unassembled WGS sequence"/>
</dbReference>
<dbReference type="PANTHER" id="PTHR23079:SF55">
    <property type="entry name" value="RNA-DIRECTED RNA POLYMERASE"/>
    <property type="match status" value="1"/>
</dbReference>
<organism evidence="3 4">
    <name type="scientific">Escallonia rubra</name>
    <dbReference type="NCBI Taxonomy" id="112253"/>
    <lineage>
        <taxon>Eukaryota</taxon>
        <taxon>Viridiplantae</taxon>
        <taxon>Streptophyta</taxon>
        <taxon>Embryophyta</taxon>
        <taxon>Tracheophyta</taxon>
        <taxon>Spermatophyta</taxon>
        <taxon>Magnoliopsida</taxon>
        <taxon>eudicotyledons</taxon>
        <taxon>Gunneridae</taxon>
        <taxon>Pentapetalae</taxon>
        <taxon>asterids</taxon>
        <taxon>campanulids</taxon>
        <taxon>Escalloniales</taxon>
        <taxon>Escalloniaceae</taxon>
        <taxon>Escallonia</taxon>
    </lineage>
</organism>
<comment type="catalytic activity">
    <reaction evidence="1">
        <text>RNA(n) + a ribonucleoside 5'-triphosphate = RNA(n+1) + diphosphate</text>
        <dbReference type="Rhea" id="RHEA:21248"/>
        <dbReference type="Rhea" id="RHEA-COMP:14527"/>
        <dbReference type="Rhea" id="RHEA-COMP:17342"/>
        <dbReference type="ChEBI" id="CHEBI:33019"/>
        <dbReference type="ChEBI" id="CHEBI:61557"/>
        <dbReference type="ChEBI" id="CHEBI:140395"/>
        <dbReference type="EC" id="2.7.7.48"/>
    </reaction>
</comment>
<reference evidence="3" key="1">
    <citation type="submission" date="2022-12" db="EMBL/GenBank/DDBJ databases">
        <title>Draft genome assemblies for two species of Escallonia (Escalloniales).</title>
        <authorList>
            <person name="Chanderbali A."/>
            <person name="Dervinis C."/>
            <person name="Anghel I."/>
            <person name="Soltis D."/>
            <person name="Soltis P."/>
            <person name="Zapata F."/>
        </authorList>
    </citation>
    <scope>NUCLEOTIDE SEQUENCE</scope>
    <source>
        <strain evidence="3">UCBG92.1500</strain>
        <tissue evidence="3">Leaf</tissue>
    </source>
</reference>
<evidence type="ECO:0000259" key="2">
    <source>
        <dbReference type="Pfam" id="PF05183"/>
    </source>
</evidence>
<evidence type="ECO:0000313" key="3">
    <source>
        <dbReference type="EMBL" id="KAK2982309.1"/>
    </source>
</evidence>
<dbReference type="PANTHER" id="PTHR23079">
    <property type="entry name" value="RNA-DEPENDENT RNA POLYMERASE"/>
    <property type="match status" value="1"/>
</dbReference>
<dbReference type="GO" id="GO:0003968">
    <property type="term" value="F:RNA-directed RNA polymerase activity"/>
    <property type="evidence" value="ECO:0007669"/>
    <property type="project" value="UniProtKB-KW"/>
</dbReference>
<dbReference type="GO" id="GO:0030422">
    <property type="term" value="P:siRNA processing"/>
    <property type="evidence" value="ECO:0007669"/>
    <property type="project" value="TreeGrafter"/>
</dbReference>
<keyword evidence="1" id="KW-0694">RNA-binding</keyword>
<keyword evidence="1" id="KW-0548">Nucleotidyltransferase</keyword>
<proteinExistence type="inferred from homology"/>
<dbReference type="GO" id="GO:0031380">
    <property type="term" value="C:nuclear RNA-directed RNA polymerase complex"/>
    <property type="evidence" value="ECO:0007669"/>
    <property type="project" value="TreeGrafter"/>
</dbReference>
<dbReference type="Pfam" id="PF05183">
    <property type="entry name" value="RdRP"/>
    <property type="match status" value="1"/>
</dbReference>
<keyword evidence="1" id="KW-0808">Transferase</keyword>
<dbReference type="EC" id="2.7.7.48" evidence="1"/>
<accession>A0AA88R406</accession>
<protein>
    <recommendedName>
        <fullName evidence="1">RNA-dependent RNA polymerase</fullName>
        <ecNumber evidence="1">2.7.7.48</ecNumber>
    </recommendedName>
</protein>
<feature type="non-terminal residue" evidence="3">
    <location>
        <position position="1"/>
    </location>
</feature>
<dbReference type="InterPro" id="IPR007855">
    <property type="entry name" value="RDRP"/>
</dbReference>
<evidence type="ECO:0000256" key="1">
    <source>
        <dbReference type="RuleBase" id="RU363098"/>
    </source>
</evidence>
<evidence type="ECO:0000313" key="4">
    <source>
        <dbReference type="Proteomes" id="UP001187471"/>
    </source>
</evidence>
<keyword evidence="1" id="KW-0943">RNA-mediated gene silencing</keyword>
<gene>
    <name evidence="3" type="ORF">RJ640_027406</name>
</gene>
<dbReference type="InterPro" id="IPR057596">
    <property type="entry name" value="RDRP_core"/>
</dbReference>
<keyword evidence="4" id="KW-1185">Reference proteome</keyword>
<dbReference type="AlphaFoldDB" id="A0AA88R406"/>
<dbReference type="EMBL" id="JAVXUO010001440">
    <property type="protein sequence ID" value="KAK2982309.1"/>
    <property type="molecule type" value="Genomic_DNA"/>
</dbReference>
<comment type="similarity">
    <text evidence="1">Belongs to the RdRP family.</text>
</comment>
<comment type="function">
    <text evidence="1">Probably involved in the RNA silencing pathway and required for the generation of small interfering RNAs (siRNAs).</text>
</comment>